<gene>
    <name evidence="1" type="ORF">B1B_08179</name>
</gene>
<reference evidence="1" key="1">
    <citation type="submission" date="2013-08" db="EMBL/GenBank/DDBJ databases">
        <authorList>
            <person name="Mendez C."/>
            <person name="Richter M."/>
            <person name="Ferrer M."/>
            <person name="Sanchez J."/>
        </authorList>
    </citation>
    <scope>NUCLEOTIDE SEQUENCE</scope>
</reference>
<organism evidence="1">
    <name type="scientific">mine drainage metagenome</name>
    <dbReference type="NCBI Taxonomy" id="410659"/>
    <lineage>
        <taxon>unclassified sequences</taxon>
        <taxon>metagenomes</taxon>
        <taxon>ecological metagenomes</taxon>
    </lineage>
</organism>
<proteinExistence type="predicted"/>
<protein>
    <submittedName>
        <fullName evidence="1">Acylaminoacyl-peptidase</fullName>
    </submittedName>
</protein>
<dbReference type="Gene3D" id="2.120.10.30">
    <property type="entry name" value="TolB, C-terminal domain"/>
    <property type="match status" value="1"/>
</dbReference>
<sequence length="292" mass="33403">ERLLLDGTAYAIEWMQDDSILVLMNDPVTREVKEKQELGNDPIDYEADERFRSLYHYVPGNGFRKITNQLQVWEFASSPSCIIVVASDNPTEGSWYRSKLYRIDLSSGNSELLYDPKWRAIARPRISPDAKSVVFLESLMSDFSVFSGDIIQLDLIARKSQNITENSDRSYFDMHWSANSLRLLWGKECTTGIEERTGDKVAELWKAEGTVMNSWAPEFRILNGNLAFLYQDVKNPTELCLVDDRGKLSRITQENKKIAECDSLPAEVVKWKSSDGMEIYGIFRSAGEKSRL</sequence>
<name>T1AQ78_9ZZZZ</name>
<dbReference type="InterPro" id="IPR011042">
    <property type="entry name" value="6-blade_b-propeller_TolB-like"/>
</dbReference>
<accession>T1AQ78</accession>
<dbReference type="AlphaFoldDB" id="T1AQ78"/>
<dbReference type="EMBL" id="AUZY01005306">
    <property type="protein sequence ID" value="EQD59512.1"/>
    <property type="molecule type" value="Genomic_DNA"/>
</dbReference>
<reference evidence="1" key="2">
    <citation type="journal article" date="2014" name="ISME J.">
        <title>Microbial stratification in low pH oxic and suboxic macroscopic growths along an acid mine drainage.</title>
        <authorList>
            <person name="Mendez-Garcia C."/>
            <person name="Mesa V."/>
            <person name="Sprenger R.R."/>
            <person name="Richter M."/>
            <person name="Diez M.S."/>
            <person name="Solano J."/>
            <person name="Bargiela R."/>
            <person name="Golyshina O.V."/>
            <person name="Manteca A."/>
            <person name="Ramos J.L."/>
            <person name="Gallego J.R."/>
            <person name="Llorente I."/>
            <person name="Martins Dos Santos V.A."/>
            <person name="Jensen O.N."/>
            <person name="Pelaez A.I."/>
            <person name="Sanchez J."/>
            <person name="Ferrer M."/>
        </authorList>
    </citation>
    <scope>NUCLEOTIDE SEQUENCE</scope>
</reference>
<evidence type="ECO:0000313" key="1">
    <source>
        <dbReference type="EMBL" id="EQD59512.1"/>
    </source>
</evidence>
<comment type="caution">
    <text evidence="1">The sequence shown here is derived from an EMBL/GenBank/DDBJ whole genome shotgun (WGS) entry which is preliminary data.</text>
</comment>
<dbReference type="SUPFAM" id="SSF82171">
    <property type="entry name" value="DPP6 N-terminal domain-like"/>
    <property type="match status" value="1"/>
</dbReference>
<feature type="non-terminal residue" evidence="1">
    <location>
        <position position="1"/>
    </location>
</feature>